<evidence type="ECO:0000256" key="4">
    <source>
        <dbReference type="ARBA" id="ARBA00022475"/>
    </source>
</evidence>
<dbReference type="GO" id="GO:0046872">
    <property type="term" value="F:metal ion binding"/>
    <property type="evidence" value="ECO:0007669"/>
    <property type="project" value="UniProtKB-KW"/>
</dbReference>
<keyword evidence="4" id="KW-1003">Cell membrane</keyword>
<feature type="transmembrane region" description="Helical" evidence="13">
    <location>
        <begin position="124"/>
        <end position="146"/>
    </location>
</feature>
<comment type="similarity">
    <text evidence="3">Belongs to the peptidase M50B family.</text>
</comment>
<keyword evidence="7" id="KW-0479">Metal-binding</keyword>
<dbReference type="GO" id="GO:0006508">
    <property type="term" value="P:proteolysis"/>
    <property type="evidence" value="ECO:0007669"/>
    <property type="project" value="UniProtKB-KW"/>
</dbReference>
<dbReference type="GO" id="GO:0008237">
    <property type="term" value="F:metallopeptidase activity"/>
    <property type="evidence" value="ECO:0007669"/>
    <property type="project" value="UniProtKB-KW"/>
</dbReference>
<dbReference type="InterPro" id="IPR008915">
    <property type="entry name" value="Peptidase_M50"/>
</dbReference>
<evidence type="ECO:0000256" key="12">
    <source>
        <dbReference type="ARBA" id="ARBA00023136"/>
    </source>
</evidence>
<evidence type="ECO:0000256" key="10">
    <source>
        <dbReference type="ARBA" id="ARBA00022989"/>
    </source>
</evidence>
<keyword evidence="5 15" id="KW-0645">Protease</keyword>
<dbReference type="AlphaFoldDB" id="A0A6L5GR75"/>
<evidence type="ECO:0000256" key="2">
    <source>
        <dbReference type="ARBA" id="ARBA00004651"/>
    </source>
</evidence>
<keyword evidence="11" id="KW-0482">Metalloprotease</keyword>
<evidence type="ECO:0000256" key="8">
    <source>
        <dbReference type="ARBA" id="ARBA00022801"/>
    </source>
</evidence>
<keyword evidence="12 13" id="KW-0472">Membrane</keyword>
<gene>
    <name evidence="15" type="ORF">FRC53_04235</name>
</gene>
<evidence type="ECO:0000313" key="15">
    <source>
        <dbReference type="EMBL" id="MQM72628.1"/>
    </source>
</evidence>
<keyword evidence="6 13" id="KW-0812">Transmembrane</keyword>
<evidence type="ECO:0000256" key="11">
    <source>
        <dbReference type="ARBA" id="ARBA00023049"/>
    </source>
</evidence>
<dbReference type="InterPro" id="IPR044537">
    <property type="entry name" value="Rip2-like"/>
</dbReference>
<dbReference type="InterPro" id="IPR052348">
    <property type="entry name" value="Metallopeptidase_M50B"/>
</dbReference>
<dbReference type="Proteomes" id="UP000473648">
    <property type="component" value="Unassembled WGS sequence"/>
</dbReference>
<sequence length="212" mass="23865">MTYSSNYFLSLLLSLPGILIAITFHEAAHGYAAEAMGDDTPRLSGRLSLNPFRHIDWIGFLAMIFLHFGWAKPVPINPNNFTDRKKGMIRVALSGCLTNLLLGFIGYGAYLICLPLNNLVLSIVLQYIFEYNVVFAIFNLIPIPPLDGYHILYEFLPYRGKMRLEAMSRYGFIILLILMFAGVFGWVITPLSNGVIRLYDLILSPLAKLIVS</sequence>
<evidence type="ECO:0000256" key="9">
    <source>
        <dbReference type="ARBA" id="ARBA00022833"/>
    </source>
</evidence>
<feature type="domain" description="Peptidase M50" evidence="14">
    <location>
        <begin position="122"/>
        <end position="177"/>
    </location>
</feature>
<evidence type="ECO:0000256" key="7">
    <source>
        <dbReference type="ARBA" id="ARBA00022723"/>
    </source>
</evidence>
<dbReference type="PANTHER" id="PTHR35864:SF1">
    <property type="entry name" value="ZINC METALLOPROTEASE YWHC-RELATED"/>
    <property type="match status" value="1"/>
</dbReference>
<keyword evidence="10 13" id="KW-1133">Transmembrane helix</keyword>
<comment type="cofactor">
    <cofactor evidence="1">
        <name>Zn(2+)</name>
        <dbReference type="ChEBI" id="CHEBI:29105"/>
    </cofactor>
</comment>
<dbReference type="Pfam" id="PF02163">
    <property type="entry name" value="Peptidase_M50"/>
    <property type="match status" value="1"/>
</dbReference>
<evidence type="ECO:0000256" key="5">
    <source>
        <dbReference type="ARBA" id="ARBA00022670"/>
    </source>
</evidence>
<feature type="transmembrane region" description="Helical" evidence="13">
    <location>
        <begin position="91"/>
        <end position="112"/>
    </location>
</feature>
<evidence type="ECO:0000256" key="13">
    <source>
        <dbReference type="SAM" id="Phobius"/>
    </source>
</evidence>
<evidence type="ECO:0000256" key="1">
    <source>
        <dbReference type="ARBA" id="ARBA00001947"/>
    </source>
</evidence>
<keyword evidence="9" id="KW-0862">Zinc</keyword>
<name>A0A6L5GR75_9FIRM</name>
<evidence type="ECO:0000313" key="16">
    <source>
        <dbReference type="Proteomes" id="UP000473648"/>
    </source>
</evidence>
<dbReference type="EMBL" id="VOGB01000004">
    <property type="protein sequence ID" value="MQM72628.1"/>
    <property type="molecule type" value="Genomic_DNA"/>
</dbReference>
<feature type="transmembrane region" description="Helical" evidence="13">
    <location>
        <begin position="167"/>
        <end position="188"/>
    </location>
</feature>
<dbReference type="GO" id="GO:0005886">
    <property type="term" value="C:plasma membrane"/>
    <property type="evidence" value="ECO:0007669"/>
    <property type="project" value="UniProtKB-SubCell"/>
</dbReference>
<dbReference type="PANTHER" id="PTHR35864">
    <property type="entry name" value="ZINC METALLOPROTEASE MJ0611-RELATED"/>
    <property type="match status" value="1"/>
</dbReference>
<evidence type="ECO:0000256" key="6">
    <source>
        <dbReference type="ARBA" id="ARBA00022692"/>
    </source>
</evidence>
<comment type="subcellular location">
    <subcellularLocation>
        <location evidence="2">Cell membrane</location>
        <topology evidence="2">Multi-pass membrane protein</topology>
    </subcellularLocation>
</comment>
<dbReference type="CDD" id="cd06158">
    <property type="entry name" value="S2P-M50_like_1"/>
    <property type="match status" value="1"/>
</dbReference>
<evidence type="ECO:0000256" key="3">
    <source>
        <dbReference type="ARBA" id="ARBA00007931"/>
    </source>
</evidence>
<comment type="caution">
    <text evidence="15">The sequence shown here is derived from an EMBL/GenBank/DDBJ whole genome shotgun (WGS) entry which is preliminary data.</text>
</comment>
<reference evidence="15" key="1">
    <citation type="journal article" date="2020" name="Appl. Environ. Microbiol.">
        <title>Medium-Chain Fatty Acid Synthesis by 'Candidatus Weimeria bifida' gen. nov., sp. nov., and 'Candidatus Pseudoramibacter fermentans' sp. nov.</title>
        <authorList>
            <person name="Scarborough M.J."/>
            <person name="Myers K.S."/>
            <person name="Donohue T.J."/>
            <person name="Noguera D.R."/>
        </authorList>
    </citation>
    <scope>NUCLEOTIDE SEQUENCE</scope>
    <source>
        <strain evidence="15">EUB1.1</strain>
    </source>
</reference>
<evidence type="ECO:0000259" key="14">
    <source>
        <dbReference type="Pfam" id="PF02163"/>
    </source>
</evidence>
<keyword evidence="8" id="KW-0378">Hydrolase</keyword>
<feature type="transmembrane region" description="Helical" evidence="13">
    <location>
        <begin position="53"/>
        <end position="70"/>
    </location>
</feature>
<protein>
    <submittedName>
        <fullName evidence="15">Site-2 protease family protein</fullName>
    </submittedName>
</protein>
<keyword evidence="16" id="KW-1185">Reference proteome</keyword>
<proteinExistence type="inferred from homology"/>
<accession>A0A6L5GR75</accession>
<organism evidence="15 16">
    <name type="scientific">Candidatus Pseudoramibacter fermentans</name>
    <dbReference type="NCBI Taxonomy" id="2594427"/>
    <lineage>
        <taxon>Bacteria</taxon>
        <taxon>Bacillati</taxon>
        <taxon>Bacillota</taxon>
        <taxon>Clostridia</taxon>
        <taxon>Eubacteriales</taxon>
        <taxon>Eubacteriaceae</taxon>
        <taxon>Pseudoramibacter</taxon>
    </lineage>
</organism>